<evidence type="ECO:0000313" key="2">
    <source>
        <dbReference type="Proteomes" id="UP001319846"/>
    </source>
</evidence>
<organism evidence="1 2">
    <name type="scientific">Vreelandella aquamarina</name>
    <dbReference type="NCBI Taxonomy" id="77097"/>
    <lineage>
        <taxon>Bacteria</taxon>
        <taxon>Pseudomonadati</taxon>
        <taxon>Pseudomonadota</taxon>
        <taxon>Gammaproteobacteria</taxon>
        <taxon>Oceanospirillales</taxon>
        <taxon>Halomonadaceae</taxon>
        <taxon>Vreelandella</taxon>
    </lineage>
</organism>
<gene>
    <name evidence="1" type="ORF">HW452_08905</name>
</gene>
<name>A0ACC5VVT5_9GAMM</name>
<dbReference type="Proteomes" id="UP001319846">
    <property type="component" value="Unassembled WGS sequence"/>
</dbReference>
<proteinExistence type="predicted"/>
<protein>
    <submittedName>
        <fullName evidence="1">FdhF/YdeP family oxidoreductase</fullName>
    </submittedName>
</protein>
<evidence type="ECO:0000313" key="1">
    <source>
        <dbReference type="EMBL" id="MBZ5487644.1"/>
    </source>
</evidence>
<comment type="caution">
    <text evidence="1">The sequence shown here is derived from an EMBL/GenBank/DDBJ whole genome shotgun (WGS) entry which is preliminary data.</text>
</comment>
<sequence length="774" mass="84738">MASPDPDAPKNSTVHDPKVFEYHNPAGGWGALKAVGKHLLHSRSAAANARSLFKLNQPDGFDCPGCAWGDPAHGSSFEFCENGVKAVTWEATSKRVTRKFFAQHSVSELKTWDDYRLEDQGRLVEPMRYNADTDHYEPIDWDAALDLLAAELKALPTPDDAIFYTSGKAGNESAYVFQLLTRLYGTNNLPDCSNMCHEASGVALGEALGTGKGSVRLEDFEHAEAIFVFGQNPGTNHPRMLGTLREAAERGATIVSFNPLRERGLEKFADPQKPLEMLHNGSHRISSHYFCPKLGGDMAVVRGMAKALFERDAAGENVLDHAFMAAHTAELDGYRALVEATAWETLETQSGLSRAEMEEAAALYARSRATIICWAMGITQHVHSVPTVREIVNLLLLCGNLGKLGAGTSPVRGHSNVQGDRTMGIFEKPSDALLDALEARYGKPMPRKHGVDSVAAVQAMRDAPGKVFIGLAGNFTRAISDSRVTEAAMARCRMTAFISTKLNRSHLVTGKDALILPCLGRTEVDRNKAGKPQLITVEDSMSMVHGSAGINRPVDKALPSEITILTGLAERLLGSEVVDWAAMREDYDVIRDHIEAVIPGFENFNERVREPRGFWLVNPAFELTFPTPSGKAEFSTAALPGQVMHQQMTTREGGWLTLQTMRSHDQYNTTVYGYNDRYRGIENGRQVIFLNAADIDRLGFEAGQWVDLIGESSDGIERRVDGFKIVAYDTPEGCAAAYYPETNPLIPLDHKGDKSHTPASKSIAIRLQASARIA</sequence>
<accession>A0ACC5VVT5</accession>
<dbReference type="EMBL" id="JABYQT010000004">
    <property type="protein sequence ID" value="MBZ5487644.1"/>
    <property type="molecule type" value="Genomic_DNA"/>
</dbReference>
<keyword evidence="2" id="KW-1185">Reference proteome</keyword>
<reference evidence="1" key="1">
    <citation type="submission" date="2020-06" db="EMBL/GenBank/DDBJ databases">
        <title>Whole Genome Sequence of Halomonas aquamarina MB598.</title>
        <authorList>
            <person name="Pervaiz M."/>
            <person name="Fariq A."/>
            <person name="Yasmin A."/>
            <person name="Welch M."/>
        </authorList>
    </citation>
    <scope>NUCLEOTIDE SEQUENCE</scope>
    <source>
        <strain evidence="1">MB598</strain>
    </source>
</reference>